<feature type="transmembrane region" description="Helical" evidence="1">
    <location>
        <begin position="32"/>
        <end position="53"/>
    </location>
</feature>
<feature type="transmembrane region" description="Helical" evidence="1">
    <location>
        <begin position="6"/>
        <end position="25"/>
    </location>
</feature>
<organism evidence="2 3">
    <name type="scientific">Paenibacillus terricola</name>
    <dbReference type="NCBI Taxonomy" id="2763503"/>
    <lineage>
        <taxon>Bacteria</taxon>
        <taxon>Bacillati</taxon>
        <taxon>Bacillota</taxon>
        <taxon>Bacilli</taxon>
        <taxon>Bacillales</taxon>
        <taxon>Paenibacillaceae</taxon>
        <taxon>Paenibacillus</taxon>
    </lineage>
</organism>
<proteinExistence type="predicted"/>
<evidence type="ECO:0000313" key="2">
    <source>
        <dbReference type="EMBL" id="MBD3920056.1"/>
    </source>
</evidence>
<keyword evidence="1" id="KW-0472">Membrane</keyword>
<feature type="transmembrane region" description="Helical" evidence="1">
    <location>
        <begin position="73"/>
        <end position="93"/>
    </location>
</feature>
<keyword evidence="1" id="KW-1133">Transmembrane helix</keyword>
<accession>A0ABR8MXL1</accession>
<evidence type="ECO:0000256" key="1">
    <source>
        <dbReference type="SAM" id="Phobius"/>
    </source>
</evidence>
<dbReference type="EMBL" id="JACXZA010000003">
    <property type="protein sequence ID" value="MBD3920056.1"/>
    <property type="molecule type" value="Genomic_DNA"/>
</dbReference>
<dbReference type="Proteomes" id="UP000609346">
    <property type="component" value="Unassembled WGS sequence"/>
</dbReference>
<sequence>MEWIIGISLAIATVVLISCFVRWTAVRRLADGLASFALICAGSAVSSTILRVIRDDTVYMTEVHSVLLNPAFLIGGGYLLLYATARLGANAFLSSRGSR</sequence>
<dbReference type="RefSeq" id="WP_224753615.1">
    <property type="nucleotide sequence ID" value="NZ_JACXZA010000003.1"/>
</dbReference>
<reference evidence="2 3" key="1">
    <citation type="submission" date="2020-09" db="EMBL/GenBank/DDBJ databases">
        <title>Paenibacillus sp. strain PR3 16S rRNA gene Genome sequencing and assembly.</title>
        <authorList>
            <person name="Kim J."/>
        </authorList>
    </citation>
    <scope>NUCLEOTIDE SEQUENCE [LARGE SCALE GENOMIC DNA]</scope>
    <source>
        <strain evidence="2 3">PR3</strain>
    </source>
</reference>
<evidence type="ECO:0000313" key="3">
    <source>
        <dbReference type="Proteomes" id="UP000609346"/>
    </source>
</evidence>
<gene>
    <name evidence="2" type="ORF">H8B09_14925</name>
</gene>
<evidence type="ECO:0008006" key="4">
    <source>
        <dbReference type="Google" id="ProtNLM"/>
    </source>
</evidence>
<protein>
    <recommendedName>
        <fullName evidence="4">Transposase</fullName>
    </recommendedName>
</protein>
<keyword evidence="1" id="KW-0812">Transmembrane</keyword>
<keyword evidence="3" id="KW-1185">Reference proteome</keyword>
<name>A0ABR8MXL1_9BACL</name>
<comment type="caution">
    <text evidence="2">The sequence shown here is derived from an EMBL/GenBank/DDBJ whole genome shotgun (WGS) entry which is preliminary data.</text>
</comment>